<reference evidence="1 2" key="1">
    <citation type="submission" date="2016-02" db="EMBL/GenBank/DDBJ databases">
        <title>Corynebacterium glutamicum N24 whole genome sequencing project.</title>
        <authorList>
            <person name="Matsutani M."/>
            <person name="Nangtapong N."/>
            <person name="Yakushi T."/>
            <person name="Matsushita K."/>
        </authorList>
    </citation>
    <scope>NUCLEOTIDE SEQUENCE [LARGE SCALE GENOMIC DNA]</scope>
    <source>
        <strain evidence="1 2">N24</strain>
    </source>
</reference>
<dbReference type="KEGG" id="csur:N24_1929"/>
<dbReference type="Proteomes" id="UP000218244">
    <property type="component" value="Chromosome"/>
</dbReference>
<gene>
    <name evidence="1" type="ORF">N24_1929</name>
</gene>
<sequence>MIFAIVIHITDVFGDEHGVIVLIEIREIIINEADLFGLGATSTIMGVRAFLG</sequence>
<dbReference type="AlphaFoldDB" id="A0A160PT74"/>
<evidence type="ECO:0000313" key="1">
    <source>
        <dbReference type="EMBL" id="BAU96191.1"/>
    </source>
</evidence>
<dbReference type="EMBL" id="AP017369">
    <property type="protein sequence ID" value="BAU96191.1"/>
    <property type="molecule type" value="Genomic_DNA"/>
</dbReference>
<dbReference type="RefSeq" id="WP_157736419.1">
    <property type="nucleotide sequence ID" value="NZ_AP017369.1"/>
</dbReference>
<organism evidence="1 2">
    <name type="scientific">Corynebacterium suranareeae</name>
    <dbReference type="NCBI Taxonomy" id="2506452"/>
    <lineage>
        <taxon>Bacteria</taxon>
        <taxon>Bacillati</taxon>
        <taxon>Actinomycetota</taxon>
        <taxon>Actinomycetes</taxon>
        <taxon>Mycobacteriales</taxon>
        <taxon>Corynebacteriaceae</taxon>
        <taxon>Corynebacterium</taxon>
    </lineage>
</organism>
<protein>
    <submittedName>
        <fullName evidence="1">Uncharacterized protein</fullName>
    </submittedName>
</protein>
<name>A0A160PT74_9CORY</name>
<proteinExistence type="predicted"/>
<evidence type="ECO:0000313" key="2">
    <source>
        <dbReference type="Proteomes" id="UP000218244"/>
    </source>
</evidence>
<accession>A0A160PT74</accession>
<keyword evidence="2" id="KW-1185">Reference proteome</keyword>